<dbReference type="RefSeq" id="XP_028867563.1">
    <property type="nucleotide sequence ID" value="XM_029011730.1"/>
</dbReference>
<dbReference type="Pfam" id="PF01507">
    <property type="entry name" value="PAPS_reduct"/>
    <property type="match status" value="2"/>
</dbReference>
<dbReference type="AlphaFoldDB" id="A0A2H6KE93"/>
<comment type="caution">
    <text evidence="14">The sequence shown here is derived from an EMBL/GenBank/DDBJ whole genome shotgun (WGS) entry which is preliminary data.</text>
</comment>
<keyword evidence="15" id="KW-1185">Reference proteome</keyword>
<evidence type="ECO:0000256" key="5">
    <source>
        <dbReference type="ARBA" id="ARBA00022679"/>
    </source>
</evidence>
<evidence type="ECO:0000313" key="15">
    <source>
        <dbReference type="Proteomes" id="UP000236319"/>
    </source>
</evidence>
<dbReference type="EMBL" id="BDSA01000003">
    <property type="protein sequence ID" value="GBE61320.1"/>
    <property type="molecule type" value="Genomic_DNA"/>
</dbReference>
<gene>
    <name evidence="14" type="ORF">BOVATA_028130</name>
</gene>
<dbReference type="PANTHER" id="PTHR23293">
    <property type="entry name" value="FAD SYNTHETASE-RELATED FMN ADENYLYLTRANSFERASE"/>
    <property type="match status" value="1"/>
</dbReference>
<evidence type="ECO:0000256" key="8">
    <source>
        <dbReference type="ARBA" id="ARBA00022827"/>
    </source>
</evidence>
<dbReference type="Gene3D" id="3.40.50.620">
    <property type="entry name" value="HUPs"/>
    <property type="match status" value="1"/>
</dbReference>
<dbReference type="OrthoDB" id="270728at2759"/>
<accession>A0A2H6KE93</accession>
<keyword evidence="9" id="KW-0067">ATP-binding</keyword>
<keyword evidence="7" id="KW-0547">Nucleotide-binding</keyword>
<evidence type="ECO:0000256" key="1">
    <source>
        <dbReference type="ARBA" id="ARBA00004726"/>
    </source>
</evidence>
<proteinExistence type="predicted"/>
<keyword evidence="3" id="KW-0285">Flavoprotein</keyword>
<evidence type="ECO:0000256" key="4">
    <source>
        <dbReference type="ARBA" id="ARBA00022643"/>
    </source>
</evidence>
<evidence type="ECO:0000256" key="6">
    <source>
        <dbReference type="ARBA" id="ARBA00022695"/>
    </source>
</evidence>
<dbReference type="SUPFAM" id="SSF52402">
    <property type="entry name" value="Adenine nucleotide alpha hydrolases-like"/>
    <property type="match status" value="1"/>
</dbReference>
<dbReference type="Proteomes" id="UP000236319">
    <property type="component" value="Unassembled WGS sequence"/>
</dbReference>
<name>A0A2H6KE93_9APIC</name>
<evidence type="ECO:0000313" key="14">
    <source>
        <dbReference type="EMBL" id="GBE61320.1"/>
    </source>
</evidence>
<keyword evidence="6" id="KW-0548">Nucleotidyltransferase</keyword>
<reference evidence="14 15" key="1">
    <citation type="journal article" date="2017" name="BMC Genomics">
        <title>Whole-genome assembly of Babesia ovata and comparative genomics between closely related pathogens.</title>
        <authorList>
            <person name="Yamagishi J."/>
            <person name="Asada M."/>
            <person name="Hakimi H."/>
            <person name="Tanaka T.Q."/>
            <person name="Sugimoto C."/>
            <person name="Kawazu S."/>
        </authorList>
    </citation>
    <scope>NUCLEOTIDE SEQUENCE [LARGE SCALE GENOMIC DNA]</scope>
    <source>
        <strain evidence="14 15">Miyake</strain>
    </source>
</reference>
<comment type="catalytic activity">
    <reaction evidence="12">
        <text>FMN + ATP + H(+) = FAD + diphosphate</text>
        <dbReference type="Rhea" id="RHEA:17237"/>
        <dbReference type="ChEBI" id="CHEBI:15378"/>
        <dbReference type="ChEBI" id="CHEBI:30616"/>
        <dbReference type="ChEBI" id="CHEBI:33019"/>
        <dbReference type="ChEBI" id="CHEBI:57692"/>
        <dbReference type="ChEBI" id="CHEBI:58210"/>
        <dbReference type="EC" id="2.7.7.2"/>
    </reaction>
</comment>
<dbReference type="PANTHER" id="PTHR23293:SF9">
    <property type="entry name" value="FAD SYNTHASE"/>
    <property type="match status" value="1"/>
</dbReference>
<evidence type="ECO:0000256" key="12">
    <source>
        <dbReference type="ARBA" id="ARBA00049494"/>
    </source>
</evidence>
<organism evidence="14 15">
    <name type="scientific">Babesia ovata</name>
    <dbReference type="NCBI Taxonomy" id="189622"/>
    <lineage>
        <taxon>Eukaryota</taxon>
        <taxon>Sar</taxon>
        <taxon>Alveolata</taxon>
        <taxon>Apicomplexa</taxon>
        <taxon>Aconoidasida</taxon>
        <taxon>Piroplasmida</taxon>
        <taxon>Babesiidae</taxon>
        <taxon>Babesia</taxon>
    </lineage>
</organism>
<evidence type="ECO:0000259" key="13">
    <source>
        <dbReference type="Pfam" id="PF01507"/>
    </source>
</evidence>
<evidence type="ECO:0000256" key="2">
    <source>
        <dbReference type="ARBA" id="ARBA00012393"/>
    </source>
</evidence>
<protein>
    <recommendedName>
        <fullName evidence="2">FAD synthase</fullName>
        <ecNumber evidence="2">2.7.7.2</ecNumber>
    </recommendedName>
    <alternativeName>
        <fullName evidence="10">FAD pyrophosphorylase</fullName>
    </alternativeName>
    <alternativeName>
        <fullName evidence="11">FMN adenylyltransferase</fullName>
    </alternativeName>
</protein>
<evidence type="ECO:0000256" key="10">
    <source>
        <dbReference type="ARBA" id="ARBA00031145"/>
    </source>
</evidence>
<comment type="pathway">
    <text evidence="1">Cofactor biosynthesis; FAD biosynthesis; FAD from FMN: step 1/1.</text>
</comment>
<dbReference type="EC" id="2.7.7.2" evidence="2"/>
<dbReference type="GeneID" id="39875090"/>
<dbReference type="GO" id="GO:0006747">
    <property type="term" value="P:FAD biosynthetic process"/>
    <property type="evidence" value="ECO:0007669"/>
    <property type="project" value="TreeGrafter"/>
</dbReference>
<feature type="domain" description="Phosphoadenosine phosphosulphate reductase" evidence="13">
    <location>
        <begin position="55"/>
        <end position="123"/>
    </location>
</feature>
<feature type="domain" description="Phosphoadenosine phosphosulphate reductase" evidence="13">
    <location>
        <begin position="144"/>
        <end position="211"/>
    </location>
</feature>
<dbReference type="InterPro" id="IPR002500">
    <property type="entry name" value="PAPS_reduct_dom"/>
</dbReference>
<evidence type="ECO:0000256" key="11">
    <source>
        <dbReference type="ARBA" id="ARBA00031871"/>
    </source>
</evidence>
<evidence type="ECO:0000256" key="9">
    <source>
        <dbReference type="ARBA" id="ARBA00022840"/>
    </source>
</evidence>
<keyword evidence="5" id="KW-0808">Transferase</keyword>
<keyword evidence="4" id="KW-0288">FMN</keyword>
<dbReference type="VEuPathDB" id="PiroplasmaDB:BOVATA_028130"/>
<sequence length="246" mass="27815">MSRSWDQLKVFGQLLSVPLQRHILGDEESAKLAALVNRALQLLFQAYRNIGHDNVYVSFNGGKDSVAVLHLHRLASAFQYSGEAAGRPLNVVFFKDPAERLFPEITEFVDHISKKYNFKLRVIEDVWHKGIPQIATAKKAGFVLGCRSTDFDGSQLSEIEEGFTGGVEFVRIHPLSHWSYGDVWNFLRLFSFDYCSLYDIGYTSVGSVDDTIANPHLRNPDGTYAPAYKLQNWSLERSGRTKAPRN</sequence>
<evidence type="ECO:0000256" key="7">
    <source>
        <dbReference type="ARBA" id="ARBA00022741"/>
    </source>
</evidence>
<keyword evidence="8" id="KW-0274">FAD</keyword>
<evidence type="ECO:0000256" key="3">
    <source>
        <dbReference type="ARBA" id="ARBA00022630"/>
    </source>
</evidence>
<dbReference type="GO" id="GO:0005524">
    <property type="term" value="F:ATP binding"/>
    <property type="evidence" value="ECO:0007669"/>
    <property type="project" value="UniProtKB-KW"/>
</dbReference>
<dbReference type="GO" id="GO:0003919">
    <property type="term" value="F:FMN adenylyltransferase activity"/>
    <property type="evidence" value="ECO:0007669"/>
    <property type="project" value="UniProtKB-EC"/>
</dbReference>
<dbReference type="InterPro" id="IPR014729">
    <property type="entry name" value="Rossmann-like_a/b/a_fold"/>
</dbReference>